<proteinExistence type="predicted"/>
<keyword evidence="4" id="KW-1185">Reference proteome</keyword>
<gene>
    <name evidence="3" type="ORF">M989_01948</name>
</gene>
<dbReference type="Pfam" id="PF13006">
    <property type="entry name" value="Nterm_IS4"/>
    <property type="match status" value="1"/>
</dbReference>
<dbReference type="AlphaFoldDB" id="A0A1B7K0Z9"/>
<dbReference type="SUPFAM" id="SSF53098">
    <property type="entry name" value="Ribonuclease H-like"/>
    <property type="match status" value="1"/>
</dbReference>
<feature type="domain" description="Transposase IS4-like" evidence="1">
    <location>
        <begin position="124"/>
        <end position="350"/>
    </location>
</feature>
<accession>A0A1B7K0Z9</accession>
<dbReference type="NCBIfam" id="NF033592">
    <property type="entry name" value="transpos_IS4_1"/>
    <property type="match status" value="1"/>
</dbReference>
<dbReference type="RefSeq" id="WP_064544770.1">
    <property type="nucleotide sequence ID" value="NZ_LXEU01000042.1"/>
</dbReference>
<dbReference type="Pfam" id="PF01609">
    <property type="entry name" value="DDE_Tnp_1"/>
    <property type="match status" value="1"/>
</dbReference>
<dbReference type="GO" id="GO:0004803">
    <property type="term" value="F:transposase activity"/>
    <property type="evidence" value="ECO:0007669"/>
    <property type="project" value="InterPro"/>
</dbReference>
<evidence type="ECO:0000259" key="2">
    <source>
        <dbReference type="Pfam" id="PF13006"/>
    </source>
</evidence>
<dbReference type="PANTHER" id="PTHR37529:SF1">
    <property type="entry name" value="TRANSPOSASE INSG FOR INSERTION SEQUENCE ELEMENT IS4-RELATED"/>
    <property type="match status" value="1"/>
</dbReference>
<name>A0A1B7K0Z9_9ENTR</name>
<dbReference type="GO" id="GO:0003677">
    <property type="term" value="F:DNA binding"/>
    <property type="evidence" value="ECO:0007669"/>
    <property type="project" value="InterPro"/>
</dbReference>
<dbReference type="EMBL" id="LXEU01000042">
    <property type="protein sequence ID" value="OAT53823.1"/>
    <property type="molecule type" value="Genomic_DNA"/>
</dbReference>
<organism evidence="3 4">
    <name type="scientific">Kluyvera georgiana ATCC 51603</name>
    <dbReference type="NCBI Taxonomy" id="1354264"/>
    <lineage>
        <taxon>Bacteria</taxon>
        <taxon>Pseudomonadati</taxon>
        <taxon>Pseudomonadota</taxon>
        <taxon>Gammaproteobacteria</taxon>
        <taxon>Enterobacterales</taxon>
        <taxon>Enterobacteriaceae</taxon>
        <taxon>Kluyvera</taxon>
    </lineage>
</organism>
<feature type="domain" description="Transposase IS4 N-terminal" evidence="2">
    <location>
        <begin position="16"/>
        <end position="107"/>
    </location>
</feature>
<dbReference type="Proteomes" id="UP000078386">
    <property type="component" value="Unassembled WGS sequence"/>
</dbReference>
<dbReference type="InterPro" id="IPR047952">
    <property type="entry name" value="Transpos_IS4"/>
</dbReference>
<protein>
    <submittedName>
        <fullName evidence="3">Transposase</fullName>
    </submittedName>
</protein>
<dbReference type="PANTHER" id="PTHR37529">
    <property type="entry name" value="TRANSPOSASE INSG FOR INSERTION SEQUENCE ELEMENT IS4-RELATED"/>
    <property type="match status" value="1"/>
</dbReference>
<dbReference type="GO" id="GO:0006313">
    <property type="term" value="P:DNA transposition"/>
    <property type="evidence" value="ECO:0007669"/>
    <property type="project" value="InterPro"/>
</dbReference>
<dbReference type="InterPro" id="IPR012337">
    <property type="entry name" value="RNaseH-like_sf"/>
</dbReference>
<sequence length="440" mass="50803">MELSQALGIINVTSPEHARSLSDLIPTEFIQKALTLTDTVTLRKRKLPLESMIWLVVGMSIFCNRPMTEIVNLMDITDRTGEPFTARSSVIQRRKTLGEDAVRELFDITQQHWNQQAAHPKWHGLNLFAVDGVVWRTADTPENSKAFSRPAGRNGIGGYPQVRMVCLMELSSHLISASAFDSENVSEMRLAAQLAEKTPDESITLFDKGFYSLGLLHHWQTSGEKRHWLLPLKKHTQYEVVRRLGRGDELVELTTSPLARKQWPTLPERLTARLLTRTVDGKERQVLTSLTDQNRYPGNDISELYRHRWEIELGYREAKQGMLDSRWTLRSKLPELVRQELWGVLLTYNLVRYQMVRMAFELKGDYLPYQLSFSGSISEITRLLITLPWASPGKMPGELRTLYEKAKWLVLPGRRERSYPRELRVKAQKYPLRKNADHLK</sequence>
<evidence type="ECO:0000259" key="1">
    <source>
        <dbReference type="Pfam" id="PF01609"/>
    </source>
</evidence>
<dbReference type="InterPro" id="IPR024473">
    <property type="entry name" value="Transposases_IS4_N"/>
</dbReference>
<dbReference type="PATRIC" id="fig|1354264.4.peg.2024"/>
<evidence type="ECO:0000313" key="3">
    <source>
        <dbReference type="EMBL" id="OAT53823.1"/>
    </source>
</evidence>
<reference evidence="3 4" key="1">
    <citation type="submission" date="2016-04" db="EMBL/GenBank/DDBJ databases">
        <title>ATOL: Assembling a taxonomically balanced genome-scale reconstruction of the evolutionary history of the Enterobacteriaceae.</title>
        <authorList>
            <person name="Plunkett G.III."/>
            <person name="Neeno-Eckwall E.C."/>
            <person name="Glasner J.D."/>
            <person name="Perna N.T."/>
        </authorList>
    </citation>
    <scope>NUCLEOTIDE SEQUENCE [LARGE SCALE GENOMIC DNA]</scope>
    <source>
        <strain evidence="3 4">ATCC 51603</strain>
    </source>
</reference>
<dbReference type="InterPro" id="IPR002559">
    <property type="entry name" value="Transposase_11"/>
</dbReference>
<evidence type="ECO:0000313" key="4">
    <source>
        <dbReference type="Proteomes" id="UP000078386"/>
    </source>
</evidence>
<comment type="caution">
    <text evidence="3">The sequence shown here is derived from an EMBL/GenBank/DDBJ whole genome shotgun (WGS) entry which is preliminary data.</text>
</comment>